<evidence type="ECO:0000313" key="5">
    <source>
        <dbReference type="EMBL" id="MDR4308753.1"/>
    </source>
</evidence>
<reference evidence="5" key="1">
    <citation type="submission" date="2020-10" db="EMBL/GenBank/DDBJ databases">
        <authorList>
            <person name="Abbas A."/>
            <person name="Razzaq R."/>
            <person name="Waqas M."/>
            <person name="Abbas N."/>
            <person name="Nielsen T.K."/>
            <person name="Hansen L.H."/>
            <person name="Hussain S."/>
            <person name="Shahid M."/>
        </authorList>
    </citation>
    <scope>NUCLEOTIDE SEQUENCE</scope>
    <source>
        <strain evidence="5">S14</strain>
    </source>
</reference>
<dbReference type="PROSITE" id="PS50949">
    <property type="entry name" value="HTH_GNTR"/>
    <property type="match status" value="1"/>
</dbReference>
<feature type="domain" description="HTH gntR-type" evidence="4">
    <location>
        <begin position="15"/>
        <end position="85"/>
    </location>
</feature>
<accession>A0ABU1DKU7</accession>
<dbReference type="InterPro" id="IPR011711">
    <property type="entry name" value="GntR_C"/>
</dbReference>
<dbReference type="SUPFAM" id="SSF48008">
    <property type="entry name" value="GntR ligand-binding domain-like"/>
    <property type="match status" value="1"/>
</dbReference>
<keyword evidence="2" id="KW-0238">DNA-binding</keyword>
<proteinExistence type="predicted"/>
<dbReference type="PANTHER" id="PTHR43537:SF49">
    <property type="entry name" value="TRANSCRIPTIONAL REGULATORY PROTEIN"/>
    <property type="match status" value="1"/>
</dbReference>
<sequence length="228" mass="26040">MANADLDIQPIDDTPSLKWRAYDALKSAIAQMDIYDDEAQLRLDERALSLRFGVSRTPLREALAQLELEGIVRIVPRRGIYIARKTKGEILEMITVWAALESMAARLAAEEASPEQIRELHALVDGFHGEDVGQHMYEYSDANIRFHQAIIAASGCRMIADLANGLFTHVRAIRRRTIYERDRARRSVVDHKDIVEAIEARNGERAERLVREHTLKLRDHVDEFVTLD</sequence>
<dbReference type="SMART" id="SM00895">
    <property type="entry name" value="FCD"/>
    <property type="match status" value="1"/>
</dbReference>
<comment type="caution">
    <text evidence="5">The sequence shown here is derived from an EMBL/GenBank/DDBJ whole genome shotgun (WGS) entry which is preliminary data.</text>
</comment>
<gene>
    <name evidence="5" type="ORF">IHQ68_19200</name>
</gene>
<dbReference type="InterPro" id="IPR000524">
    <property type="entry name" value="Tscrpt_reg_HTH_GntR"/>
</dbReference>
<dbReference type="SMART" id="SM00345">
    <property type="entry name" value="HTH_GNTR"/>
    <property type="match status" value="1"/>
</dbReference>
<dbReference type="Proteomes" id="UP001181622">
    <property type="component" value="Unassembled WGS sequence"/>
</dbReference>
<dbReference type="EMBL" id="JADBEO010000069">
    <property type="protein sequence ID" value="MDR4308753.1"/>
    <property type="molecule type" value="Genomic_DNA"/>
</dbReference>
<evidence type="ECO:0000256" key="2">
    <source>
        <dbReference type="ARBA" id="ARBA00023125"/>
    </source>
</evidence>
<evidence type="ECO:0000256" key="1">
    <source>
        <dbReference type="ARBA" id="ARBA00023015"/>
    </source>
</evidence>
<evidence type="ECO:0000313" key="6">
    <source>
        <dbReference type="Proteomes" id="UP001181622"/>
    </source>
</evidence>
<dbReference type="Gene3D" id="1.10.10.10">
    <property type="entry name" value="Winged helix-like DNA-binding domain superfamily/Winged helix DNA-binding domain"/>
    <property type="match status" value="1"/>
</dbReference>
<keyword evidence="3" id="KW-0804">Transcription</keyword>
<name>A0ABU1DKU7_9HYPH</name>
<dbReference type="PRINTS" id="PR00035">
    <property type="entry name" value="HTHGNTR"/>
</dbReference>
<dbReference type="SUPFAM" id="SSF46785">
    <property type="entry name" value="Winged helix' DNA-binding domain"/>
    <property type="match status" value="1"/>
</dbReference>
<dbReference type="Gene3D" id="1.20.120.530">
    <property type="entry name" value="GntR ligand-binding domain-like"/>
    <property type="match status" value="1"/>
</dbReference>
<dbReference type="InterPro" id="IPR036388">
    <property type="entry name" value="WH-like_DNA-bd_sf"/>
</dbReference>
<protein>
    <submittedName>
        <fullName evidence="5">GntR family transcriptional regulator</fullName>
    </submittedName>
</protein>
<keyword evidence="1" id="KW-0805">Transcription regulation</keyword>
<evidence type="ECO:0000256" key="3">
    <source>
        <dbReference type="ARBA" id="ARBA00023163"/>
    </source>
</evidence>
<dbReference type="Pfam" id="PF00392">
    <property type="entry name" value="GntR"/>
    <property type="match status" value="1"/>
</dbReference>
<dbReference type="PANTHER" id="PTHR43537">
    <property type="entry name" value="TRANSCRIPTIONAL REGULATOR, GNTR FAMILY"/>
    <property type="match status" value="1"/>
</dbReference>
<dbReference type="InterPro" id="IPR008920">
    <property type="entry name" value="TF_FadR/GntR_C"/>
</dbReference>
<dbReference type="Pfam" id="PF07729">
    <property type="entry name" value="FCD"/>
    <property type="match status" value="1"/>
</dbReference>
<dbReference type="RefSeq" id="WP_309394761.1">
    <property type="nucleotide sequence ID" value="NZ_JADBEO010000069.1"/>
</dbReference>
<organism evidence="5 6">
    <name type="scientific">Chelatococcus sambhunathii</name>
    <dbReference type="NCBI Taxonomy" id="363953"/>
    <lineage>
        <taxon>Bacteria</taxon>
        <taxon>Pseudomonadati</taxon>
        <taxon>Pseudomonadota</taxon>
        <taxon>Alphaproteobacteria</taxon>
        <taxon>Hyphomicrobiales</taxon>
        <taxon>Chelatococcaceae</taxon>
        <taxon>Chelatococcus</taxon>
    </lineage>
</organism>
<dbReference type="InterPro" id="IPR036390">
    <property type="entry name" value="WH_DNA-bd_sf"/>
</dbReference>
<evidence type="ECO:0000259" key="4">
    <source>
        <dbReference type="PROSITE" id="PS50949"/>
    </source>
</evidence>
<keyword evidence="6" id="KW-1185">Reference proteome</keyword>